<feature type="region of interest" description="Disordered" evidence="1">
    <location>
        <begin position="106"/>
        <end position="135"/>
    </location>
</feature>
<organism evidence="2 3">
    <name type="scientific">Trichostrongylus colubriformis</name>
    <name type="common">Black scour worm</name>
    <dbReference type="NCBI Taxonomy" id="6319"/>
    <lineage>
        <taxon>Eukaryota</taxon>
        <taxon>Metazoa</taxon>
        <taxon>Ecdysozoa</taxon>
        <taxon>Nematoda</taxon>
        <taxon>Chromadorea</taxon>
        <taxon>Rhabditida</taxon>
        <taxon>Rhabditina</taxon>
        <taxon>Rhabditomorpha</taxon>
        <taxon>Strongyloidea</taxon>
        <taxon>Trichostrongylidae</taxon>
        <taxon>Trichostrongylus</taxon>
    </lineage>
</organism>
<reference evidence="2 3" key="1">
    <citation type="submission" date="2019-10" db="EMBL/GenBank/DDBJ databases">
        <title>Assembly and Annotation for the nematode Trichostrongylus colubriformis.</title>
        <authorList>
            <person name="Martin J."/>
        </authorList>
    </citation>
    <scope>NUCLEOTIDE SEQUENCE [LARGE SCALE GENOMIC DNA]</scope>
    <source>
        <strain evidence="2">G859</strain>
        <tissue evidence="2">Whole worm</tissue>
    </source>
</reference>
<gene>
    <name evidence="2" type="ORF">GCK32_020066</name>
</gene>
<sequence length="135" mass="15288">MSTKASLSPSAMASGNDSDKCTGNYALQPCFECNSSFHCDSRISGSYTMLQSDSNHVFEISDLMREQIERNNRIADQLSPVLKYKEMMRKARSKAPPRRKYSIAQGCPRWRPYAPSNPHSQTRTMNVTQKKDVCT</sequence>
<dbReference type="Proteomes" id="UP001331761">
    <property type="component" value="Unassembled WGS sequence"/>
</dbReference>
<evidence type="ECO:0000313" key="2">
    <source>
        <dbReference type="EMBL" id="KAK5984108.1"/>
    </source>
</evidence>
<evidence type="ECO:0000313" key="3">
    <source>
        <dbReference type="Proteomes" id="UP001331761"/>
    </source>
</evidence>
<protein>
    <submittedName>
        <fullName evidence="2">Uncharacterized protein</fullName>
    </submittedName>
</protein>
<accession>A0AAN8IUH8</accession>
<comment type="caution">
    <text evidence="2">The sequence shown here is derived from an EMBL/GenBank/DDBJ whole genome shotgun (WGS) entry which is preliminary data.</text>
</comment>
<keyword evidence="3" id="KW-1185">Reference proteome</keyword>
<feature type="compositionally biased region" description="Polar residues" evidence="1">
    <location>
        <begin position="117"/>
        <end position="128"/>
    </location>
</feature>
<evidence type="ECO:0000256" key="1">
    <source>
        <dbReference type="SAM" id="MobiDB-lite"/>
    </source>
</evidence>
<dbReference type="EMBL" id="WIXE01003257">
    <property type="protein sequence ID" value="KAK5984108.1"/>
    <property type="molecule type" value="Genomic_DNA"/>
</dbReference>
<dbReference type="AlphaFoldDB" id="A0AAN8IUH8"/>
<proteinExistence type="predicted"/>
<name>A0AAN8IUH8_TRICO</name>